<evidence type="ECO:0000259" key="1">
    <source>
        <dbReference type="Pfam" id="PF12937"/>
    </source>
</evidence>
<dbReference type="PANTHER" id="PTHR32133">
    <property type="entry name" value="OS07G0120400 PROTEIN"/>
    <property type="match status" value="1"/>
</dbReference>
<dbReference type="EMBL" id="CM003536">
    <property type="protein sequence ID" value="RCV43414.1"/>
    <property type="molecule type" value="Genomic_DNA"/>
</dbReference>
<accession>A0A368SM29</accession>
<dbReference type="AlphaFoldDB" id="A0A368SM29"/>
<organism evidence="2">
    <name type="scientific">Setaria italica</name>
    <name type="common">Foxtail millet</name>
    <name type="synonym">Panicum italicum</name>
    <dbReference type="NCBI Taxonomy" id="4555"/>
    <lineage>
        <taxon>Eukaryota</taxon>
        <taxon>Viridiplantae</taxon>
        <taxon>Streptophyta</taxon>
        <taxon>Embryophyta</taxon>
        <taxon>Tracheophyta</taxon>
        <taxon>Spermatophyta</taxon>
        <taxon>Magnoliopsida</taxon>
        <taxon>Liliopsida</taxon>
        <taxon>Poales</taxon>
        <taxon>Poaceae</taxon>
        <taxon>PACMAD clade</taxon>
        <taxon>Panicoideae</taxon>
        <taxon>Panicodae</taxon>
        <taxon>Paniceae</taxon>
        <taxon>Cenchrinae</taxon>
        <taxon>Setaria</taxon>
    </lineage>
</organism>
<dbReference type="Pfam" id="PF12937">
    <property type="entry name" value="F-box-like"/>
    <property type="match status" value="1"/>
</dbReference>
<sequence>MSEDGSGRQGASSAAVPASPLEDDNLLSLILHRLPAVPSSLLRASLVCKGWRSLVSDPRFLRDFRTYHKNSPLLGFFSGDLLGNVEFTTMLGSSDCIPASRFSLCLRPGSRFLCSHHGRILILDQEEQQFLVWDPVTGELGNIAFPPAFNGKMLFIIDGGIVCAATDQGHVHGACHSDPFRLVFLGEDRERILACAYSSETRAWGNLFSIMRPPYFVRYNSPKCPSTLSRNSISLLLFGDKAVILEFDWGKGNLALIDVPSDAYDFDAFIGGMCQFMIAHVDSGGLCFYLLSAFSVHVWKRVCNSDGIATWMLEDTIELRNLLSLKPTMHLTILGLDEDNKVILKLTDSVVFMVSLESMQFKTLSTQLPFYSFSFHPFKSFYTPGHNVAQSLQGT</sequence>
<dbReference type="InterPro" id="IPR001810">
    <property type="entry name" value="F-box_dom"/>
</dbReference>
<protein>
    <recommendedName>
        <fullName evidence="1">F-box domain-containing protein</fullName>
    </recommendedName>
</protein>
<name>A0A368SM29_SETIT</name>
<dbReference type="SUPFAM" id="SSF81383">
    <property type="entry name" value="F-box domain"/>
    <property type="match status" value="1"/>
</dbReference>
<reference evidence="2" key="2">
    <citation type="submission" date="2015-07" db="EMBL/GenBank/DDBJ databases">
        <authorList>
            <person name="Noorani M."/>
        </authorList>
    </citation>
    <scope>NUCLEOTIDE SEQUENCE</scope>
    <source>
        <strain evidence="2">Yugu1</strain>
    </source>
</reference>
<dbReference type="PANTHER" id="PTHR32133:SF271">
    <property type="entry name" value="F-BOX DOMAIN-CONTAINING PROTEIN"/>
    <property type="match status" value="1"/>
</dbReference>
<dbReference type="OrthoDB" id="693649at2759"/>
<dbReference type="Gene3D" id="1.20.1280.50">
    <property type="match status" value="1"/>
</dbReference>
<proteinExistence type="predicted"/>
<evidence type="ECO:0000313" key="2">
    <source>
        <dbReference type="EMBL" id="RCV43414.1"/>
    </source>
</evidence>
<feature type="domain" description="F-box" evidence="1">
    <location>
        <begin position="26"/>
        <end position="60"/>
    </location>
</feature>
<reference evidence="2" key="1">
    <citation type="journal article" date="2012" name="Nat. Biotechnol.">
        <title>Reference genome sequence of the model plant Setaria.</title>
        <authorList>
            <person name="Bennetzen J.L."/>
            <person name="Schmutz J."/>
            <person name="Wang H."/>
            <person name="Percifield R."/>
            <person name="Hawkins J."/>
            <person name="Pontaroli A.C."/>
            <person name="Estep M."/>
            <person name="Feng L."/>
            <person name="Vaughn J.N."/>
            <person name="Grimwood J."/>
            <person name="Jenkins J."/>
            <person name="Barry K."/>
            <person name="Lindquist E."/>
            <person name="Hellsten U."/>
            <person name="Deshpande S."/>
            <person name="Wang X."/>
            <person name="Wu X."/>
            <person name="Mitros T."/>
            <person name="Triplett J."/>
            <person name="Yang X."/>
            <person name="Ye C.Y."/>
            <person name="Mauro-Herrera M."/>
            <person name="Wang L."/>
            <person name="Li P."/>
            <person name="Sharma M."/>
            <person name="Sharma R."/>
            <person name="Ronald P.C."/>
            <person name="Panaud O."/>
            <person name="Kellogg E.A."/>
            <person name="Brutnell T.P."/>
            <person name="Doust A.N."/>
            <person name="Tuskan G.A."/>
            <person name="Rokhsar D."/>
            <person name="Devos K.M."/>
        </authorList>
    </citation>
    <scope>NUCLEOTIDE SEQUENCE [LARGE SCALE GENOMIC DNA]</scope>
    <source>
        <strain evidence="2">Yugu1</strain>
    </source>
</reference>
<gene>
    <name evidence="2" type="ORF">SETIT_9G292400v2</name>
</gene>
<dbReference type="InterPro" id="IPR036047">
    <property type="entry name" value="F-box-like_dom_sf"/>
</dbReference>